<accession>A0ABR0RGL4</accession>
<evidence type="ECO:0000313" key="2">
    <source>
        <dbReference type="Proteomes" id="UP001334248"/>
    </source>
</evidence>
<keyword evidence="2" id="KW-1185">Reference proteome</keyword>
<dbReference type="RefSeq" id="XP_064727871.1">
    <property type="nucleotide sequence ID" value="XM_064876564.1"/>
</dbReference>
<dbReference type="EMBL" id="JAVHJV010000010">
    <property type="protein sequence ID" value="KAK5939781.1"/>
    <property type="molecule type" value="Genomic_DNA"/>
</dbReference>
<comment type="caution">
    <text evidence="1">The sequence shown here is derived from an EMBL/GenBank/DDBJ whole genome shotgun (WGS) entry which is preliminary data.</text>
</comment>
<sequence>MADKSDAPQACTNDQPFRFLGLPQELQDKIYKEYFRSTRFAIIEKRPVDLKPVSSWRYHFENNHPNFPAVPSFALESTCKKVCHDARGIREKCWPTKLFVDVGNATPGLLTALFSTERFKYLQNHIQHLTIDHAPALLPSNWENIVTNCPQLRSFCVIRHFEESVTHAELQRLIDSPRRPNEPRNVVHWLDRFFLRELSAMLQEKSAEGYEVHGIVDDHHYTGEHDSLESFRKIFWFTAYKDRIVFRPRLSNW</sequence>
<reference evidence="1 2" key="1">
    <citation type="journal article" date="2023" name="Res Sq">
        <title>Genomic and morphological characterization of Knufia obscura isolated from the Mars 2020 spacecraft assembly facility.</title>
        <authorList>
            <person name="Chander A.M."/>
            <person name="Teixeira M.M."/>
            <person name="Singh N.K."/>
            <person name="Williams M.P."/>
            <person name="Parker C.W."/>
            <person name="Leo P."/>
            <person name="Stajich J.E."/>
            <person name="Torok T."/>
            <person name="Tighe S."/>
            <person name="Mason C.E."/>
            <person name="Venkateswaran K."/>
        </authorList>
    </citation>
    <scope>NUCLEOTIDE SEQUENCE [LARGE SCALE GENOMIC DNA]</scope>
    <source>
        <strain evidence="1 2">CCFEE 5817</strain>
    </source>
</reference>
<dbReference type="Proteomes" id="UP001334248">
    <property type="component" value="Unassembled WGS sequence"/>
</dbReference>
<evidence type="ECO:0000313" key="1">
    <source>
        <dbReference type="EMBL" id="KAK5939781.1"/>
    </source>
</evidence>
<organism evidence="1 2">
    <name type="scientific">Knufia obscura</name>
    <dbReference type="NCBI Taxonomy" id="1635080"/>
    <lineage>
        <taxon>Eukaryota</taxon>
        <taxon>Fungi</taxon>
        <taxon>Dikarya</taxon>
        <taxon>Ascomycota</taxon>
        <taxon>Pezizomycotina</taxon>
        <taxon>Eurotiomycetes</taxon>
        <taxon>Chaetothyriomycetidae</taxon>
        <taxon>Chaetothyriales</taxon>
        <taxon>Trichomeriaceae</taxon>
        <taxon>Knufia</taxon>
    </lineage>
</organism>
<name>A0ABR0RGL4_9EURO</name>
<proteinExistence type="predicted"/>
<dbReference type="GeneID" id="90001612"/>
<protein>
    <submittedName>
        <fullName evidence="1">Uncharacterized protein</fullName>
    </submittedName>
</protein>
<gene>
    <name evidence="1" type="ORF">PMZ80_008163</name>
</gene>